<dbReference type="GO" id="GO:0005634">
    <property type="term" value="C:nucleus"/>
    <property type="evidence" value="ECO:0007669"/>
    <property type="project" value="UniProtKB-SubCell"/>
</dbReference>
<dbReference type="PANTHER" id="PTHR31001">
    <property type="entry name" value="UNCHARACTERIZED TRANSCRIPTIONAL REGULATORY PROTEIN"/>
    <property type="match status" value="1"/>
</dbReference>
<keyword evidence="7" id="KW-1185">Reference proteome</keyword>
<dbReference type="EMBL" id="MU003692">
    <property type="protein sequence ID" value="KAF2817116.1"/>
    <property type="molecule type" value="Genomic_DNA"/>
</dbReference>
<accession>A0A6A6Z7S3</accession>
<name>A0A6A6Z7S3_9PEZI</name>
<dbReference type="InterPro" id="IPR007219">
    <property type="entry name" value="XnlR_reg_dom"/>
</dbReference>
<organism evidence="6">
    <name type="scientific">Mytilinidion resinicola</name>
    <dbReference type="NCBI Taxonomy" id="574789"/>
    <lineage>
        <taxon>Eukaryota</taxon>
        <taxon>Fungi</taxon>
        <taxon>Dikarya</taxon>
        <taxon>Ascomycota</taxon>
        <taxon>Pezizomycotina</taxon>
        <taxon>Dothideomycetes</taxon>
        <taxon>Pleosporomycetidae</taxon>
        <taxon>Mytilinidiales</taxon>
        <taxon>Mytilinidiaceae</taxon>
        <taxon>Mytilinidion</taxon>
    </lineage>
</organism>
<dbReference type="GO" id="GO:0008270">
    <property type="term" value="F:zinc ion binding"/>
    <property type="evidence" value="ECO:0007669"/>
    <property type="project" value="InterPro"/>
</dbReference>
<reference evidence="8" key="2">
    <citation type="submission" date="2020-04" db="EMBL/GenBank/DDBJ databases">
        <authorList>
            <consortium name="NCBI Genome Project"/>
        </authorList>
    </citation>
    <scope>NUCLEOTIDE SEQUENCE</scope>
    <source>
        <strain evidence="8">CBS 304.34</strain>
    </source>
</reference>
<evidence type="ECO:0000313" key="7">
    <source>
        <dbReference type="Proteomes" id="UP000504636"/>
    </source>
</evidence>
<dbReference type="SMART" id="SM00906">
    <property type="entry name" value="Fungal_trans"/>
    <property type="match status" value="1"/>
</dbReference>
<reference evidence="6 8" key="1">
    <citation type="journal article" date="2020" name="Stud. Mycol.">
        <title>101 Dothideomycetes genomes: a test case for predicting lifestyles and emergence of pathogens.</title>
        <authorList>
            <person name="Haridas S."/>
            <person name="Albert R."/>
            <person name="Binder M."/>
            <person name="Bloem J."/>
            <person name="Labutti K."/>
            <person name="Salamov A."/>
            <person name="Andreopoulos B."/>
            <person name="Baker S."/>
            <person name="Barry K."/>
            <person name="Bills G."/>
            <person name="Bluhm B."/>
            <person name="Cannon C."/>
            <person name="Castanera R."/>
            <person name="Culley D."/>
            <person name="Daum C."/>
            <person name="Ezra D."/>
            <person name="Gonzalez J."/>
            <person name="Henrissat B."/>
            <person name="Kuo A."/>
            <person name="Liang C."/>
            <person name="Lipzen A."/>
            <person name="Lutzoni F."/>
            <person name="Magnuson J."/>
            <person name="Mondo S."/>
            <person name="Nolan M."/>
            <person name="Ohm R."/>
            <person name="Pangilinan J."/>
            <person name="Park H.-J."/>
            <person name="Ramirez L."/>
            <person name="Alfaro M."/>
            <person name="Sun H."/>
            <person name="Tritt A."/>
            <person name="Yoshinaga Y."/>
            <person name="Zwiers L.-H."/>
            <person name="Turgeon B."/>
            <person name="Goodwin S."/>
            <person name="Spatafora J."/>
            <person name="Crous P."/>
            <person name="Grigoriev I."/>
        </authorList>
    </citation>
    <scope>NUCLEOTIDE SEQUENCE</scope>
    <source>
        <strain evidence="6 8">CBS 304.34</strain>
    </source>
</reference>
<feature type="compositionally biased region" description="Polar residues" evidence="4">
    <location>
        <begin position="1"/>
        <end position="17"/>
    </location>
</feature>
<protein>
    <recommendedName>
        <fullName evidence="5">Xylanolytic transcriptional activator regulatory domain-containing protein</fullName>
    </recommendedName>
</protein>
<evidence type="ECO:0000256" key="3">
    <source>
        <dbReference type="ARBA" id="ARBA00023242"/>
    </source>
</evidence>
<dbReference type="PANTHER" id="PTHR31001:SF50">
    <property type="entry name" value="ZN(II)2CYS6 TRANSCRIPTION FACTOR (EUROFUNG)"/>
    <property type="match status" value="1"/>
</dbReference>
<proteinExistence type="predicted"/>
<sequence>MSMQLSRGSSRNLSVNTDKYESIDNGMRTPASNNTSTYSTSSTVQSTFPQQSLSNPFMDLAAVRPTPSQAQLCFHAFLEKVDPLVKVVHKPSLEAIILRRTYDEGALTKGEDALLLTICFTAAITMSDSEVEGCFKMPKNAALITRRCAVEQALLESDPSTIEELAMLQAFVLYLSFNRFMDSAKLTWAICALAKCISSSLQLGSYSAFDSEMEKRLWWQLWYLDQRAAEDHGLTPSMEIDFSPSLPLNINDHDLVADTDLLPVPRIEWTEMSFCLMRFEIAKASEQIGGLFPHYHGLHDNEPSLLPTKEATIKACHRTIQSTYIRYCVGSDPIHWLARHVARVLVAELWFKLYGSLKPSPQTEATHIRLVQMASDIVDIPKLLKEDAQARQWSWLIDAYIHYLPLAFILTESCQLPNSEIMERAWKVAEAGFTRWSGDIKISKNGEILSVLMAKARAYKEGKQRFQFSQTFTTNPTNATMSGSGSLAAATEHPYMAHSYYENLGGEFSDLAFVLDNSALNNFNFQTSGQGPLQATNMYQDVNPGEYLSNAGYELLDYNAFDQTVPSIKFPEAR</sequence>
<gene>
    <name evidence="6 8" type="ORF">BDZ99DRAFT_9309</name>
</gene>
<feature type="domain" description="Xylanolytic transcriptional activator regulatory" evidence="5">
    <location>
        <begin position="189"/>
        <end position="253"/>
    </location>
</feature>
<feature type="compositionally biased region" description="Low complexity" evidence="4">
    <location>
        <begin position="29"/>
        <end position="42"/>
    </location>
</feature>
<evidence type="ECO:0000256" key="4">
    <source>
        <dbReference type="SAM" id="MobiDB-lite"/>
    </source>
</evidence>
<dbReference type="GeneID" id="54469933"/>
<evidence type="ECO:0000259" key="5">
    <source>
        <dbReference type="SMART" id="SM00906"/>
    </source>
</evidence>
<dbReference type="Proteomes" id="UP000504636">
    <property type="component" value="Unplaced"/>
</dbReference>
<dbReference type="GO" id="GO:0003677">
    <property type="term" value="F:DNA binding"/>
    <property type="evidence" value="ECO:0007669"/>
    <property type="project" value="InterPro"/>
</dbReference>
<comment type="subcellular location">
    <subcellularLocation>
        <location evidence="1">Nucleus</location>
    </subcellularLocation>
</comment>
<dbReference type="OrthoDB" id="424974at2759"/>
<evidence type="ECO:0000256" key="1">
    <source>
        <dbReference type="ARBA" id="ARBA00004123"/>
    </source>
</evidence>
<evidence type="ECO:0000313" key="6">
    <source>
        <dbReference type="EMBL" id="KAF2817116.1"/>
    </source>
</evidence>
<dbReference type="InterPro" id="IPR050613">
    <property type="entry name" value="Sec_Metabolite_Reg"/>
</dbReference>
<dbReference type="Pfam" id="PF04082">
    <property type="entry name" value="Fungal_trans"/>
    <property type="match status" value="1"/>
</dbReference>
<evidence type="ECO:0000313" key="8">
    <source>
        <dbReference type="RefSeq" id="XP_033584080.1"/>
    </source>
</evidence>
<dbReference type="GO" id="GO:0006351">
    <property type="term" value="P:DNA-templated transcription"/>
    <property type="evidence" value="ECO:0007669"/>
    <property type="project" value="InterPro"/>
</dbReference>
<dbReference type="CDD" id="cd12148">
    <property type="entry name" value="fungal_TF_MHR"/>
    <property type="match status" value="1"/>
</dbReference>
<keyword evidence="3" id="KW-0539">Nucleus</keyword>
<dbReference type="AlphaFoldDB" id="A0A6A6Z7S3"/>
<reference evidence="8" key="3">
    <citation type="submission" date="2025-04" db="UniProtKB">
        <authorList>
            <consortium name="RefSeq"/>
        </authorList>
    </citation>
    <scope>IDENTIFICATION</scope>
    <source>
        <strain evidence="8">CBS 304.34</strain>
    </source>
</reference>
<evidence type="ECO:0000256" key="2">
    <source>
        <dbReference type="ARBA" id="ARBA00022723"/>
    </source>
</evidence>
<dbReference type="RefSeq" id="XP_033584080.1">
    <property type="nucleotide sequence ID" value="XM_033729040.1"/>
</dbReference>
<keyword evidence="2" id="KW-0479">Metal-binding</keyword>
<feature type="region of interest" description="Disordered" evidence="4">
    <location>
        <begin position="1"/>
        <end position="42"/>
    </location>
</feature>